<name>A0A485L419_9STRA</name>
<evidence type="ECO:0000313" key="4">
    <source>
        <dbReference type="Proteomes" id="UP000332933"/>
    </source>
</evidence>
<keyword evidence="4" id="KW-1185">Reference proteome</keyword>
<dbReference type="AlphaFoldDB" id="A0A485L419"/>
<evidence type="ECO:0000313" key="2">
    <source>
        <dbReference type="EMBL" id="KAF0693644.1"/>
    </source>
</evidence>
<dbReference type="EMBL" id="VJMH01005676">
    <property type="protein sequence ID" value="KAF0693644.1"/>
    <property type="molecule type" value="Genomic_DNA"/>
</dbReference>
<protein>
    <submittedName>
        <fullName evidence="3">Aste57867_15407 protein</fullName>
    </submittedName>
</protein>
<accession>A0A485L419</accession>
<gene>
    <name evidence="3" type="primary">Aste57867_15407</name>
    <name evidence="2" type="ORF">As57867_015351</name>
    <name evidence="3" type="ORF">ASTE57867_15407</name>
</gene>
<evidence type="ECO:0000313" key="3">
    <source>
        <dbReference type="EMBL" id="VFT92210.1"/>
    </source>
</evidence>
<proteinExistence type="predicted"/>
<organism evidence="3 4">
    <name type="scientific">Aphanomyces stellatus</name>
    <dbReference type="NCBI Taxonomy" id="120398"/>
    <lineage>
        <taxon>Eukaryota</taxon>
        <taxon>Sar</taxon>
        <taxon>Stramenopiles</taxon>
        <taxon>Oomycota</taxon>
        <taxon>Saprolegniomycetes</taxon>
        <taxon>Saprolegniales</taxon>
        <taxon>Verrucalvaceae</taxon>
        <taxon>Aphanomyces</taxon>
    </lineage>
</organism>
<evidence type="ECO:0000256" key="1">
    <source>
        <dbReference type="SAM" id="Coils"/>
    </source>
</evidence>
<reference evidence="3 4" key="1">
    <citation type="submission" date="2019-03" db="EMBL/GenBank/DDBJ databases">
        <authorList>
            <person name="Gaulin E."/>
            <person name="Dumas B."/>
        </authorList>
    </citation>
    <scope>NUCLEOTIDE SEQUENCE [LARGE SCALE GENOMIC DNA]</scope>
    <source>
        <strain evidence="3">CBS 568.67</strain>
    </source>
</reference>
<sequence length="351" mass="40967">MPPCSIKEPIDNERLEKTRLYYKNFMREYRKKQRNEVEFLQAQVEALEEDLRRRAVTADGRLPWRHVAHAMKEDMEIVAQENKALKEESERTYGMLHALYRWVVERASVPVSPDACISTWRNTSLPLNPTIRQQGKEWIMRQMFENTDRIFESCPLNDSVASIYDMDVQFLDECFVVRLYRQYTTGDESFAAYVSRYRENFVQSLKLDSFRRVDPAKTEVEASHSTVMHRLTTSTGEFVNLLSGEFVAIDRAVVVAQNIIDDEGAPHEVANQRNRFLWMDIRRRGDGTATVRQFYATSQAFTKHGGYISLETDAGNFHCDLSTCPSEWKQMMFRRRVLDVFTEANVDLPNI</sequence>
<feature type="coiled-coil region" evidence="1">
    <location>
        <begin position="30"/>
        <end position="88"/>
    </location>
</feature>
<keyword evidence="1" id="KW-0175">Coiled coil</keyword>
<dbReference type="EMBL" id="CAADRA010005697">
    <property type="protein sequence ID" value="VFT92210.1"/>
    <property type="molecule type" value="Genomic_DNA"/>
</dbReference>
<dbReference type="Proteomes" id="UP000332933">
    <property type="component" value="Unassembled WGS sequence"/>
</dbReference>
<reference evidence="2" key="2">
    <citation type="submission" date="2019-06" db="EMBL/GenBank/DDBJ databases">
        <title>Genomics analysis of Aphanomyces spp. identifies a new class of oomycete effector associated with host adaptation.</title>
        <authorList>
            <person name="Gaulin E."/>
        </authorList>
    </citation>
    <scope>NUCLEOTIDE SEQUENCE</scope>
    <source>
        <strain evidence="2">CBS 578.67</strain>
    </source>
</reference>